<accession>A0A371DLW7</accession>
<dbReference type="PANTHER" id="PTHR46300">
    <property type="entry name" value="P450, PUTATIVE (EUROFUNG)-RELATED-RELATED"/>
    <property type="match status" value="1"/>
</dbReference>
<keyword evidence="5 13" id="KW-0349">Heme</keyword>
<dbReference type="Gene3D" id="1.10.630.10">
    <property type="entry name" value="Cytochrome P450"/>
    <property type="match status" value="1"/>
</dbReference>
<dbReference type="InterPro" id="IPR002401">
    <property type="entry name" value="Cyt_P450_E_grp-I"/>
</dbReference>
<keyword evidence="8 14" id="KW-1133">Transmembrane helix</keyword>
<dbReference type="GO" id="GO:0004497">
    <property type="term" value="F:monooxygenase activity"/>
    <property type="evidence" value="ECO:0007669"/>
    <property type="project" value="UniProtKB-KW"/>
</dbReference>
<keyword evidence="10 13" id="KW-0408">Iron</keyword>
<dbReference type="GO" id="GO:0016705">
    <property type="term" value="F:oxidoreductase activity, acting on paired donors, with incorporation or reduction of molecular oxygen"/>
    <property type="evidence" value="ECO:0007669"/>
    <property type="project" value="InterPro"/>
</dbReference>
<feature type="binding site" description="axial binding residue" evidence="13">
    <location>
        <position position="444"/>
    </location>
    <ligand>
        <name>heme</name>
        <dbReference type="ChEBI" id="CHEBI:30413"/>
    </ligand>
    <ligandPart>
        <name>Fe</name>
        <dbReference type="ChEBI" id="CHEBI:18248"/>
    </ligandPart>
</feature>
<dbReference type="InterPro" id="IPR036396">
    <property type="entry name" value="Cyt_P450_sf"/>
</dbReference>
<comment type="subcellular location">
    <subcellularLocation>
        <location evidence="2">Membrane</location>
        <topology evidence="2">Single-pass membrane protein</topology>
    </subcellularLocation>
</comment>
<protein>
    <submittedName>
        <fullName evidence="15">Cytochrome P450</fullName>
    </submittedName>
</protein>
<dbReference type="InterPro" id="IPR050364">
    <property type="entry name" value="Cytochrome_P450_fung"/>
</dbReference>
<evidence type="ECO:0000256" key="6">
    <source>
        <dbReference type="ARBA" id="ARBA00022692"/>
    </source>
</evidence>
<keyword evidence="11" id="KW-0503">Monooxygenase</keyword>
<evidence type="ECO:0000256" key="8">
    <source>
        <dbReference type="ARBA" id="ARBA00022989"/>
    </source>
</evidence>
<comment type="similarity">
    <text evidence="4">Belongs to the cytochrome P450 family.</text>
</comment>
<dbReference type="InterPro" id="IPR001128">
    <property type="entry name" value="Cyt_P450"/>
</dbReference>
<evidence type="ECO:0000313" key="15">
    <source>
        <dbReference type="EMBL" id="RDX53514.1"/>
    </source>
</evidence>
<gene>
    <name evidence="15" type="ORF">OH76DRAFT_1453857</name>
</gene>
<evidence type="ECO:0000256" key="4">
    <source>
        <dbReference type="ARBA" id="ARBA00010617"/>
    </source>
</evidence>
<evidence type="ECO:0000256" key="5">
    <source>
        <dbReference type="ARBA" id="ARBA00022617"/>
    </source>
</evidence>
<dbReference type="STRING" id="139420.A0A371DLW7"/>
<sequence>MNSLPSVVLAVLVASVCSLLISFYWRAPVKSQLPPGPRPLPVIGNLLDIPKIRPWEVYRELSRKYGNLISLQVFGRTLIVVDNHDTAVDLLDKRSSIYSSRPPSNTVDLCGWGWDFAFMPYGPLWRAHRRVLSPHLSRDGVSMFNDYHATNAHRLLQRLLSTPDRLVDHVRLAIGATLMKAVYGLEITDEYIKLFANAFSSSDILLNGSILDFLPFLAHVPTWLPGTAFLRRLAYYREVVPAMRDIPWMDAKAAISRGGAPVSLASASVENIAQLKGDDAVKQDEICRNALSLAYGGRYRADAHRGRQTYATLCAFFVAMSLYPEVQQKARAELDAVVGPSRLPTQADRDNLPYVDAVIKETLRWHNATPLLIPHFSTADDHYNDFLIPANSVILVNAWSILHDPEMFPEPDKFVPERYLTDGRPNATVSDPATVIFGYGRRICQGRYFAEAALFTCIASVLHTLDISLPLDGDGRPVRKEPSISTDLVTHIEDCRCTIKPRSASAEALIRSPG</sequence>
<evidence type="ECO:0000256" key="14">
    <source>
        <dbReference type="SAM" id="Phobius"/>
    </source>
</evidence>
<organism evidence="15 16">
    <name type="scientific">Lentinus brumalis</name>
    <dbReference type="NCBI Taxonomy" id="2498619"/>
    <lineage>
        <taxon>Eukaryota</taxon>
        <taxon>Fungi</taxon>
        <taxon>Dikarya</taxon>
        <taxon>Basidiomycota</taxon>
        <taxon>Agaricomycotina</taxon>
        <taxon>Agaricomycetes</taxon>
        <taxon>Polyporales</taxon>
        <taxon>Polyporaceae</taxon>
        <taxon>Lentinus</taxon>
    </lineage>
</organism>
<keyword evidence="16" id="KW-1185">Reference proteome</keyword>
<dbReference type="GO" id="GO:0020037">
    <property type="term" value="F:heme binding"/>
    <property type="evidence" value="ECO:0007669"/>
    <property type="project" value="InterPro"/>
</dbReference>
<evidence type="ECO:0000256" key="1">
    <source>
        <dbReference type="ARBA" id="ARBA00001971"/>
    </source>
</evidence>
<dbReference type="Pfam" id="PF00067">
    <property type="entry name" value="p450"/>
    <property type="match status" value="1"/>
</dbReference>
<dbReference type="GO" id="GO:0016020">
    <property type="term" value="C:membrane"/>
    <property type="evidence" value="ECO:0007669"/>
    <property type="project" value="UniProtKB-SubCell"/>
</dbReference>
<dbReference type="AlphaFoldDB" id="A0A371DLW7"/>
<dbReference type="GO" id="GO:0005506">
    <property type="term" value="F:iron ion binding"/>
    <property type="evidence" value="ECO:0007669"/>
    <property type="project" value="InterPro"/>
</dbReference>
<keyword evidence="12 14" id="KW-0472">Membrane</keyword>
<evidence type="ECO:0000256" key="7">
    <source>
        <dbReference type="ARBA" id="ARBA00022723"/>
    </source>
</evidence>
<evidence type="ECO:0000256" key="13">
    <source>
        <dbReference type="PIRSR" id="PIRSR602401-1"/>
    </source>
</evidence>
<dbReference type="CDD" id="cd11065">
    <property type="entry name" value="CYP64-like"/>
    <property type="match status" value="1"/>
</dbReference>
<reference evidence="15 16" key="1">
    <citation type="journal article" date="2018" name="Biotechnol. Biofuels">
        <title>Integrative visual omics of the white-rot fungus Polyporus brumalis exposes the biotechnological potential of its oxidative enzymes for delignifying raw plant biomass.</title>
        <authorList>
            <person name="Miyauchi S."/>
            <person name="Rancon A."/>
            <person name="Drula E."/>
            <person name="Hage H."/>
            <person name="Chaduli D."/>
            <person name="Favel A."/>
            <person name="Grisel S."/>
            <person name="Henrissat B."/>
            <person name="Herpoel-Gimbert I."/>
            <person name="Ruiz-Duenas F.J."/>
            <person name="Chevret D."/>
            <person name="Hainaut M."/>
            <person name="Lin J."/>
            <person name="Wang M."/>
            <person name="Pangilinan J."/>
            <person name="Lipzen A."/>
            <person name="Lesage-Meessen L."/>
            <person name="Navarro D."/>
            <person name="Riley R."/>
            <person name="Grigoriev I.V."/>
            <person name="Zhou S."/>
            <person name="Raouche S."/>
            <person name="Rosso M.N."/>
        </authorList>
    </citation>
    <scope>NUCLEOTIDE SEQUENCE [LARGE SCALE GENOMIC DNA]</scope>
    <source>
        <strain evidence="15 16">BRFM 1820</strain>
    </source>
</reference>
<comment type="pathway">
    <text evidence="3">Secondary metabolite biosynthesis.</text>
</comment>
<feature type="transmembrane region" description="Helical" evidence="14">
    <location>
        <begin position="7"/>
        <end position="25"/>
    </location>
</feature>
<dbReference type="PRINTS" id="PR00385">
    <property type="entry name" value="P450"/>
</dbReference>
<evidence type="ECO:0000256" key="12">
    <source>
        <dbReference type="ARBA" id="ARBA00023136"/>
    </source>
</evidence>
<evidence type="ECO:0000256" key="9">
    <source>
        <dbReference type="ARBA" id="ARBA00023002"/>
    </source>
</evidence>
<comment type="cofactor">
    <cofactor evidence="1 13">
        <name>heme</name>
        <dbReference type="ChEBI" id="CHEBI:30413"/>
    </cofactor>
</comment>
<dbReference type="PANTHER" id="PTHR46300:SF7">
    <property type="entry name" value="P450, PUTATIVE (EUROFUNG)-RELATED"/>
    <property type="match status" value="1"/>
</dbReference>
<dbReference type="SUPFAM" id="SSF48264">
    <property type="entry name" value="Cytochrome P450"/>
    <property type="match status" value="1"/>
</dbReference>
<keyword evidence="9" id="KW-0560">Oxidoreductase</keyword>
<evidence type="ECO:0000313" key="16">
    <source>
        <dbReference type="Proteomes" id="UP000256964"/>
    </source>
</evidence>
<evidence type="ECO:0000256" key="2">
    <source>
        <dbReference type="ARBA" id="ARBA00004167"/>
    </source>
</evidence>
<evidence type="ECO:0000256" key="11">
    <source>
        <dbReference type="ARBA" id="ARBA00023033"/>
    </source>
</evidence>
<keyword evidence="7 13" id="KW-0479">Metal-binding</keyword>
<keyword evidence="6 14" id="KW-0812">Transmembrane</keyword>
<evidence type="ECO:0000256" key="10">
    <source>
        <dbReference type="ARBA" id="ARBA00023004"/>
    </source>
</evidence>
<dbReference type="PRINTS" id="PR00463">
    <property type="entry name" value="EP450I"/>
</dbReference>
<dbReference type="OrthoDB" id="2751434at2759"/>
<evidence type="ECO:0000256" key="3">
    <source>
        <dbReference type="ARBA" id="ARBA00005179"/>
    </source>
</evidence>
<proteinExistence type="inferred from homology"/>
<dbReference type="Proteomes" id="UP000256964">
    <property type="component" value="Unassembled WGS sequence"/>
</dbReference>
<name>A0A371DLW7_9APHY</name>
<dbReference type="EMBL" id="KZ857387">
    <property type="protein sequence ID" value="RDX53514.1"/>
    <property type="molecule type" value="Genomic_DNA"/>
</dbReference>